<protein>
    <recommendedName>
        <fullName evidence="2">beta-lactamase</fullName>
        <ecNumber evidence="2">3.5.2.6</ecNumber>
    </recommendedName>
</protein>
<evidence type="ECO:0000259" key="6">
    <source>
        <dbReference type="Pfam" id="PF03717"/>
    </source>
</evidence>
<dbReference type="InterPro" id="IPR012338">
    <property type="entry name" value="Beta-lactam/transpept-like"/>
</dbReference>
<dbReference type="PANTHER" id="PTHR30627:SF6">
    <property type="entry name" value="BETA-LACTAMASE YBXI-RELATED"/>
    <property type="match status" value="1"/>
</dbReference>
<dbReference type="EC" id="3.5.2.6" evidence="2"/>
<feature type="non-terminal residue" evidence="7">
    <location>
        <position position="288"/>
    </location>
</feature>
<dbReference type="GO" id="GO:0008658">
    <property type="term" value="F:penicillin binding"/>
    <property type="evidence" value="ECO:0007669"/>
    <property type="project" value="InterPro"/>
</dbReference>
<dbReference type="Pfam" id="PF03717">
    <property type="entry name" value="PBP_dimer"/>
    <property type="match status" value="1"/>
</dbReference>
<dbReference type="PANTHER" id="PTHR30627">
    <property type="entry name" value="PEPTIDOGLYCAN D,D-TRANSPEPTIDASE"/>
    <property type="match status" value="1"/>
</dbReference>
<keyword evidence="3" id="KW-0732">Signal</keyword>
<evidence type="ECO:0000256" key="1">
    <source>
        <dbReference type="ARBA" id="ARBA00001526"/>
    </source>
</evidence>
<dbReference type="SUPFAM" id="SSF56601">
    <property type="entry name" value="beta-lactamase/transpeptidase-like"/>
    <property type="match status" value="1"/>
</dbReference>
<dbReference type="InterPro" id="IPR050515">
    <property type="entry name" value="Beta-lactam/transpept"/>
</dbReference>
<evidence type="ECO:0000256" key="3">
    <source>
        <dbReference type="ARBA" id="ARBA00022729"/>
    </source>
</evidence>
<sequence>MGILLASLWYVQVITALNYVQDQEAQSMRTVRIPAVRGSILDANGRPLAYDRPTYVVNAYLEEMRHHFRQEWKRNRPKGTMTREDRGALEIAVRYLVVSNFTAQLNLDQPIDVTPQKIQAHFLEQRALPLPVINNLSETNTARFIENSWKVPGLEVEVVAKRSYPSLSVAHIVGHLKRDNSDQDESVRYNYRLPDYTGKLGLEKTYDGYLRGQPGVRSVLVNNLGYRQSDYIPVPPQPGSNVVLTLDLEIQDAAMKALNETEGEGAAAVVIDVNSGDVIAMASIPVFD</sequence>
<organism evidence="7">
    <name type="scientific">marine metagenome</name>
    <dbReference type="NCBI Taxonomy" id="408172"/>
    <lineage>
        <taxon>unclassified sequences</taxon>
        <taxon>metagenomes</taxon>
        <taxon>ecological metagenomes</taxon>
    </lineage>
</organism>
<dbReference type="InterPro" id="IPR005311">
    <property type="entry name" value="PBP_dimer"/>
</dbReference>
<dbReference type="InterPro" id="IPR036138">
    <property type="entry name" value="PBP_dimer_sf"/>
</dbReference>
<dbReference type="SUPFAM" id="SSF56519">
    <property type="entry name" value="Penicillin binding protein dimerisation domain"/>
    <property type="match status" value="1"/>
</dbReference>
<dbReference type="EMBL" id="UINC01087123">
    <property type="protein sequence ID" value="SVC36224.1"/>
    <property type="molecule type" value="Genomic_DNA"/>
</dbReference>
<evidence type="ECO:0000256" key="2">
    <source>
        <dbReference type="ARBA" id="ARBA00012865"/>
    </source>
</evidence>
<evidence type="ECO:0000256" key="5">
    <source>
        <dbReference type="ARBA" id="ARBA00023251"/>
    </source>
</evidence>
<comment type="catalytic activity">
    <reaction evidence="1">
        <text>a beta-lactam + H2O = a substituted beta-amino acid</text>
        <dbReference type="Rhea" id="RHEA:20401"/>
        <dbReference type="ChEBI" id="CHEBI:15377"/>
        <dbReference type="ChEBI" id="CHEBI:35627"/>
        <dbReference type="ChEBI" id="CHEBI:140347"/>
        <dbReference type="EC" id="3.5.2.6"/>
    </reaction>
</comment>
<dbReference type="Gene3D" id="3.40.710.10">
    <property type="entry name" value="DD-peptidase/beta-lactamase superfamily"/>
    <property type="match status" value="1"/>
</dbReference>
<dbReference type="GO" id="GO:0008800">
    <property type="term" value="F:beta-lactamase activity"/>
    <property type="evidence" value="ECO:0007669"/>
    <property type="project" value="UniProtKB-EC"/>
</dbReference>
<keyword evidence="4" id="KW-0378">Hydrolase</keyword>
<proteinExistence type="predicted"/>
<evidence type="ECO:0000256" key="4">
    <source>
        <dbReference type="ARBA" id="ARBA00022801"/>
    </source>
</evidence>
<accession>A0A382LH81</accession>
<evidence type="ECO:0000313" key="7">
    <source>
        <dbReference type="EMBL" id="SVC36224.1"/>
    </source>
</evidence>
<name>A0A382LH81_9ZZZZ</name>
<dbReference type="GO" id="GO:0005886">
    <property type="term" value="C:plasma membrane"/>
    <property type="evidence" value="ECO:0007669"/>
    <property type="project" value="TreeGrafter"/>
</dbReference>
<dbReference type="GO" id="GO:0046677">
    <property type="term" value="P:response to antibiotic"/>
    <property type="evidence" value="ECO:0007669"/>
    <property type="project" value="UniProtKB-KW"/>
</dbReference>
<dbReference type="GO" id="GO:0071555">
    <property type="term" value="P:cell wall organization"/>
    <property type="evidence" value="ECO:0007669"/>
    <property type="project" value="TreeGrafter"/>
</dbReference>
<dbReference type="Gene3D" id="3.90.1310.10">
    <property type="entry name" value="Penicillin-binding protein 2a (Domain 2)"/>
    <property type="match status" value="2"/>
</dbReference>
<dbReference type="AlphaFoldDB" id="A0A382LH81"/>
<gene>
    <name evidence="7" type="ORF">METZ01_LOCUS289078</name>
</gene>
<reference evidence="7" key="1">
    <citation type="submission" date="2018-05" db="EMBL/GenBank/DDBJ databases">
        <authorList>
            <person name="Lanie J.A."/>
            <person name="Ng W.-L."/>
            <person name="Kazmierczak K.M."/>
            <person name="Andrzejewski T.M."/>
            <person name="Davidsen T.M."/>
            <person name="Wayne K.J."/>
            <person name="Tettelin H."/>
            <person name="Glass J.I."/>
            <person name="Rusch D."/>
            <person name="Podicherti R."/>
            <person name="Tsui H.-C.T."/>
            <person name="Winkler M.E."/>
        </authorList>
    </citation>
    <scope>NUCLEOTIDE SEQUENCE</scope>
</reference>
<feature type="domain" description="Penicillin-binding protein dimerisation" evidence="6">
    <location>
        <begin position="33"/>
        <end position="227"/>
    </location>
</feature>
<keyword evidence="5" id="KW-0046">Antibiotic resistance</keyword>